<keyword evidence="1" id="KW-0732">Signal</keyword>
<name>A0AAE0BEF8_9CHLO</name>
<sequence>MQHFFFTQLQVVFGCVAVAVAKQQEYPSQNFHTADPYAHSPYSNVIAAKNGFQVLTNLPERGLTETLRVTHTDGLFVADEKVVMQGEHQAAIQADIHTHGVPNNTFPNFHRSHLTFPDNVNTHNEYPYHLIANPHGISNHNALSQYSVSNGCSKHKNSVHIFPISDPDYTNPYNVSNYKRPDSTCDQVTN</sequence>
<comment type="caution">
    <text evidence="2">The sequence shown here is derived from an EMBL/GenBank/DDBJ whole genome shotgun (WGS) entry which is preliminary data.</text>
</comment>
<dbReference type="Proteomes" id="UP001190700">
    <property type="component" value="Unassembled WGS sequence"/>
</dbReference>
<proteinExistence type="predicted"/>
<dbReference type="AlphaFoldDB" id="A0AAE0BEF8"/>
<evidence type="ECO:0000256" key="1">
    <source>
        <dbReference type="SAM" id="SignalP"/>
    </source>
</evidence>
<accession>A0AAE0BEF8</accession>
<evidence type="ECO:0000313" key="2">
    <source>
        <dbReference type="EMBL" id="KAK3234365.1"/>
    </source>
</evidence>
<dbReference type="EMBL" id="LGRX02035501">
    <property type="protein sequence ID" value="KAK3234365.1"/>
    <property type="molecule type" value="Genomic_DNA"/>
</dbReference>
<feature type="signal peptide" evidence="1">
    <location>
        <begin position="1"/>
        <end position="21"/>
    </location>
</feature>
<protein>
    <submittedName>
        <fullName evidence="2">Uncharacterized protein</fullName>
    </submittedName>
</protein>
<feature type="chain" id="PRO_5042045341" evidence="1">
    <location>
        <begin position="22"/>
        <end position="190"/>
    </location>
</feature>
<gene>
    <name evidence="2" type="ORF">CYMTET_55373</name>
</gene>
<keyword evidence="3" id="KW-1185">Reference proteome</keyword>
<reference evidence="2 3" key="1">
    <citation type="journal article" date="2015" name="Genome Biol. Evol.">
        <title>Comparative Genomics of a Bacterivorous Green Alga Reveals Evolutionary Causalities and Consequences of Phago-Mixotrophic Mode of Nutrition.</title>
        <authorList>
            <person name="Burns J.A."/>
            <person name="Paasch A."/>
            <person name="Narechania A."/>
            <person name="Kim E."/>
        </authorList>
    </citation>
    <scope>NUCLEOTIDE SEQUENCE [LARGE SCALE GENOMIC DNA]</scope>
    <source>
        <strain evidence="2 3">PLY_AMNH</strain>
    </source>
</reference>
<organism evidence="2 3">
    <name type="scientific">Cymbomonas tetramitiformis</name>
    <dbReference type="NCBI Taxonomy" id="36881"/>
    <lineage>
        <taxon>Eukaryota</taxon>
        <taxon>Viridiplantae</taxon>
        <taxon>Chlorophyta</taxon>
        <taxon>Pyramimonadophyceae</taxon>
        <taxon>Pyramimonadales</taxon>
        <taxon>Pyramimonadaceae</taxon>
        <taxon>Cymbomonas</taxon>
    </lineage>
</organism>
<evidence type="ECO:0000313" key="3">
    <source>
        <dbReference type="Proteomes" id="UP001190700"/>
    </source>
</evidence>